<feature type="binding site" evidence="3">
    <location>
        <position position="160"/>
    </location>
    <ligand>
        <name>ATP</name>
        <dbReference type="ChEBI" id="CHEBI:30616"/>
    </ligand>
</feature>
<accession>A0A6A6VZW9</accession>
<dbReference type="InterPro" id="IPR000719">
    <property type="entry name" value="Prot_kinase_dom"/>
</dbReference>
<dbReference type="GO" id="GO:0004674">
    <property type="term" value="F:protein serine/threonine kinase activity"/>
    <property type="evidence" value="ECO:0007669"/>
    <property type="project" value="UniProtKB-KW"/>
</dbReference>
<proteinExistence type="inferred from homology"/>
<dbReference type="PROSITE" id="PS50011">
    <property type="entry name" value="PROTEIN_KINASE_DOM"/>
    <property type="match status" value="1"/>
</dbReference>
<feature type="region of interest" description="Disordered" evidence="5">
    <location>
        <begin position="460"/>
        <end position="480"/>
    </location>
</feature>
<feature type="compositionally biased region" description="Polar residues" evidence="5">
    <location>
        <begin position="97"/>
        <end position="108"/>
    </location>
</feature>
<evidence type="ECO:0000256" key="2">
    <source>
        <dbReference type="ARBA" id="ARBA00022840"/>
    </source>
</evidence>
<feature type="compositionally biased region" description="Low complexity" evidence="5">
    <location>
        <begin position="8"/>
        <end position="28"/>
    </location>
</feature>
<keyword evidence="1 3" id="KW-0547">Nucleotide-binding</keyword>
<dbReference type="OrthoDB" id="310217at2759"/>
<dbReference type="InterPro" id="IPR008271">
    <property type="entry name" value="Ser/Thr_kinase_AS"/>
</dbReference>
<dbReference type="PANTHER" id="PTHR24359">
    <property type="entry name" value="SERINE/THREONINE-PROTEIN KINASE SBK1"/>
    <property type="match status" value="1"/>
</dbReference>
<dbReference type="Pfam" id="PF00069">
    <property type="entry name" value="Pkinase"/>
    <property type="match status" value="1"/>
</dbReference>
<dbReference type="CDD" id="cd00180">
    <property type="entry name" value="PKc"/>
    <property type="match status" value="1"/>
</dbReference>
<dbReference type="Gene3D" id="1.10.510.10">
    <property type="entry name" value="Transferase(Phosphotransferase) domain 1"/>
    <property type="match status" value="1"/>
</dbReference>
<evidence type="ECO:0000313" key="7">
    <source>
        <dbReference type="EMBL" id="KAF2756218.1"/>
    </source>
</evidence>
<name>A0A6A6VZW9_9PEZI</name>
<keyword evidence="7" id="KW-0418">Kinase</keyword>
<feature type="domain" description="Protein kinase" evidence="6">
    <location>
        <begin position="124"/>
        <end position="422"/>
    </location>
</feature>
<protein>
    <submittedName>
        <fullName evidence="7">Kinase-like protein</fullName>
    </submittedName>
</protein>
<evidence type="ECO:0000256" key="1">
    <source>
        <dbReference type="ARBA" id="ARBA00022741"/>
    </source>
</evidence>
<evidence type="ECO:0000256" key="5">
    <source>
        <dbReference type="SAM" id="MobiDB-lite"/>
    </source>
</evidence>
<dbReference type="PROSITE" id="PS00108">
    <property type="entry name" value="PROTEIN_KINASE_ST"/>
    <property type="match status" value="1"/>
</dbReference>
<feature type="compositionally biased region" description="Polar residues" evidence="5">
    <location>
        <begin position="77"/>
        <end position="89"/>
    </location>
</feature>
<dbReference type="AlphaFoldDB" id="A0A6A6VZW9"/>
<dbReference type="PANTHER" id="PTHR24359:SF1">
    <property type="entry name" value="INHIBITOR OF NUCLEAR FACTOR KAPPA-B KINASE EPSILON SUBUNIT HOMOLOG 1-RELATED"/>
    <property type="match status" value="1"/>
</dbReference>
<keyword evidence="7" id="KW-0808">Transferase</keyword>
<sequence length="480" mass="54425">MQEDSHKLNFSHTSSSLNTTHNNNNHDSLTWSLPRIEMQSPVDWSVSNESPNTPSDCRLYLSSASTSISSPGEPTDRQTAQPSQSTSFSRKPAEKQAAQSGRSTSSSHKPAEKQAVLPGRLEHSHITKQLGSGGFGVVYIAREYHVEKDAVVMGRHCVVKHFLRSYNGEEEARYAEIVCTDRPGSSEKIVRMLRAMRYESGLFLKYELCSFGDLGDFTQELRRADVDINELTERRSPPQSFILHVARCLAEALAFLHEGRTYREDGTYFQQPNWRPIIHQDIKPENMLVSDRLPGQDYPNIKLGDIGCAHFLGDEKPYPGTADYQAGDGDHSEQADLWSLGAVIHKLATGVVPVEHPGRRPVKDHSSSNRRQWEAYHNRKRVVQQVNKLPQYDDQLQVVMESFLVLGGPRMSASEAIERELLPAYQEMDEDWEPVFGWIMLQENRLEELDRFKVQAWERCEPTPPLPQPTSPGSWGSNWK</sequence>
<dbReference type="RefSeq" id="XP_033598669.1">
    <property type="nucleotide sequence ID" value="XM_033747297.1"/>
</dbReference>
<keyword evidence="2 3" id="KW-0067">ATP-binding</keyword>
<dbReference type="GeneID" id="54488351"/>
<keyword evidence="4" id="KW-0723">Serine/threonine-protein kinase</keyword>
<comment type="similarity">
    <text evidence="4">Belongs to the protein kinase superfamily.</text>
</comment>
<evidence type="ECO:0000313" key="8">
    <source>
        <dbReference type="Proteomes" id="UP000799437"/>
    </source>
</evidence>
<organism evidence="7 8">
    <name type="scientific">Pseudovirgaria hyperparasitica</name>
    <dbReference type="NCBI Taxonomy" id="470096"/>
    <lineage>
        <taxon>Eukaryota</taxon>
        <taxon>Fungi</taxon>
        <taxon>Dikarya</taxon>
        <taxon>Ascomycota</taxon>
        <taxon>Pezizomycotina</taxon>
        <taxon>Dothideomycetes</taxon>
        <taxon>Dothideomycetes incertae sedis</taxon>
        <taxon>Acrospermales</taxon>
        <taxon>Acrospermaceae</taxon>
        <taxon>Pseudovirgaria</taxon>
    </lineage>
</organism>
<keyword evidence="8" id="KW-1185">Reference proteome</keyword>
<dbReference type="SUPFAM" id="SSF56112">
    <property type="entry name" value="Protein kinase-like (PK-like)"/>
    <property type="match status" value="1"/>
</dbReference>
<evidence type="ECO:0000256" key="4">
    <source>
        <dbReference type="RuleBase" id="RU000304"/>
    </source>
</evidence>
<evidence type="ECO:0000256" key="3">
    <source>
        <dbReference type="PROSITE-ProRule" id="PRU10141"/>
    </source>
</evidence>
<dbReference type="EMBL" id="ML996576">
    <property type="protein sequence ID" value="KAF2756218.1"/>
    <property type="molecule type" value="Genomic_DNA"/>
</dbReference>
<evidence type="ECO:0000259" key="6">
    <source>
        <dbReference type="PROSITE" id="PS50011"/>
    </source>
</evidence>
<dbReference type="GO" id="GO:0005524">
    <property type="term" value="F:ATP binding"/>
    <property type="evidence" value="ECO:0007669"/>
    <property type="project" value="UniProtKB-UniRule"/>
</dbReference>
<dbReference type="PROSITE" id="PS00107">
    <property type="entry name" value="PROTEIN_KINASE_ATP"/>
    <property type="match status" value="1"/>
</dbReference>
<dbReference type="InterPro" id="IPR017441">
    <property type="entry name" value="Protein_kinase_ATP_BS"/>
</dbReference>
<feature type="region of interest" description="Disordered" evidence="5">
    <location>
        <begin position="64"/>
        <end position="120"/>
    </location>
</feature>
<dbReference type="SMART" id="SM00220">
    <property type="entry name" value="S_TKc"/>
    <property type="match status" value="1"/>
</dbReference>
<reference evidence="7" key="1">
    <citation type="journal article" date="2020" name="Stud. Mycol.">
        <title>101 Dothideomycetes genomes: a test case for predicting lifestyles and emergence of pathogens.</title>
        <authorList>
            <person name="Haridas S."/>
            <person name="Albert R."/>
            <person name="Binder M."/>
            <person name="Bloem J."/>
            <person name="Labutti K."/>
            <person name="Salamov A."/>
            <person name="Andreopoulos B."/>
            <person name="Baker S."/>
            <person name="Barry K."/>
            <person name="Bills G."/>
            <person name="Bluhm B."/>
            <person name="Cannon C."/>
            <person name="Castanera R."/>
            <person name="Culley D."/>
            <person name="Daum C."/>
            <person name="Ezra D."/>
            <person name="Gonzalez J."/>
            <person name="Henrissat B."/>
            <person name="Kuo A."/>
            <person name="Liang C."/>
            <person name="Lipzen A."/>
            <person name="Lutzoni F."/>
            <person name="Magnuson J."/>
            <person name="Mondo S."/>
            <person name="Nolan M."/>
            <person name="Ohm R."/>
            <person name="Pangilinan J."/>
            <person name="Park H.-J."/>
            <person name="Ramirez L."/>
            <person name="Alfaro M."/>
            <person name="Sun H."/>
            <person name="Tritt A."/>
            <person name="Yoshinaga Y."/>
            <person name="Zwiers L.-H."/>
            <person name="Turgeon B."/>
            <person name="Goodwin S."/>
            <person name="Spatafora J."/>
            <person name="Crous P."/>
            <person name="Grigoriev I."/>
        </authorList>
    </citation>
    <scope>NUCLEOTIDE SEQUENCE</scope>
    <source>
        <strain evidence="7">CBS 121739</strain>
    </source>
</reference>
<dbReference type="Proteomes" id="UP000799437">
    <property type="component" value="Unassembled WGS sequence"/>
</dbReference>
<gene>
    <name evidence="7" type="ORF">EJ05DRAFT_502678</name>
</gene>
<dbReference type="InterPro" id="IPR011009">
    <property type="entry name" value="Kinase-like_dom_sf"/>
</dbReference>
<feature type="region of interest" description="Disordered" evidence="5">
    <location>
        <begin position="1"/>
        <end position="28"/>
    </location>
</feature>